<name>A0A096P7K5_OSTTA</name>
<evidence type="ECO:0000313" key="2">
    <source>
        <dbReference type="EMBL" id="CEG00196.1"/>
    </source>
</evidence>
<feature type="region of interest" description="Disordered" evidence="1">
    <location>
        <begin position="937"/>
        <end position="956"/>
    </location>
</feature>
<sequence>MDARGDERGRGRPRRVHVVADARAIASGRRVTEGRGDGGKDLNSYLSLFKVFARRALERVVDGQGVSGEFALRACDAWISPHAFERVWGGGDDCTGAIASGRRVTEGRGDGGKDLNSYLSLFKVFARRALERVVDGQGVSGEFALRACDAWISPHAFERVWGGGDDCTGGGKDGAFVRCSRASFEASLEELSARCERYVERNPTVGDAHDGGVHEWMVNLTRNAGTAATDFAKASTAGTFTGEDEDGNAEEEDGGVIFIVSSLPRVTEAEARAMDASAVAKSFRGLEEQLKRERVRAHLLYVGDDPRGTFAKILRDVFQRFRGAICPLDTACHLASWAPLYSILDAMSRASTDALQETSSSTTTASVDVLVETKGSQQLRLGEAYASGTSANRGLRSMSVVGFVDRALAPSTRLATESQTILCFDDSPIRALMAMMVLKDAAAIVRMEARGSARAAVLDPLTCSSFIVTDFATRRDGGENESVVEHAESTSVSREITQLITTRERSMTLENAHTLLAKTREDICEQLASPNTTQPSTTQDSLALTQCVRTPLDVLTQHASQAVAKTMSGVETVLDALAADLKLGVAQSASRLESWYGLRNMTPSTCKMLHRVASENASTSVFDDSINALDARFKSMLKAHRGIVSPPRKTKARRSLTSAFALEKGVKVWTGDIDASARDAYAAFVASFIERTGSFDPDTREFAHDLVARFRQSLDEAGVDPEAIVQIIDKTLAKSAKELNVTYTGASKDATRIFAKRLEYTLQMHLALQVALLKVATAREVDGTSKASREEMEESAISKTEQKKLVKRMSKLMDAIRFILTPSGAEGVRALVEAEFVPNYDALPEVLRLLQQELGVSTEPMPELRDANAVALTPFSPGPIANIRRSPRKLKPPPQELVYRAPSMPPPKPPTWHHFARSNSQRREVAVPVRVKNGFMKQPQTAPRSSGGGISRNVSGKPVVVRSTPRVGQVIGETPAMRARPGIVADTPIGALGSGLANGVPTPARAQLHTPRRIAWGTPAPKKSRFN</sequence>
<reference evidence="2 3" key="2">
    <citation type="journal article" date="2014" name="BMC Genomics">
        <title>An improved genome of the model marine alga Ostreococcus tauri unfolds by assessing Illumina de novo assemblies.</title>
        <authorList>
            <person name="Blanc-Mathieu R."/>
            <person name="Verhelst B."/>
            <person name="Derelle E."/>
            <person name="Rombauts S."/>
            <person name="Bouget F.Y."/>
            <person name="Carre I."/>
            <person name="Chateau A."/>
            <person name="Eyre-Walker A."/>
            <person name="Grimsley N."/>
            <person name="Moreau H."/>
            <person name="Piegu B."/>
            <person name="Rivals E."/>
            <person name="Schackwitz W."/>
            <person name="Van de Peer Y."/>
            <person name="Piganeau G."/>
        </authorList>
    </citation>
    <scope>NUCLEOTIDE SEQUENCE [LARGE SCALE GENOMIC DNA]</scope>
    <source>
        <strain evidence="3">OTTH 0595 / CCAP 157/2 / RCC745</strain>
    </source>
</reference>
<dbReference type="STRING" id="70448.A0A096P7K5"/>
<dbReference type="RefSeq" id="XP_022840246.1">
    <property type="nucleotide sequence ID" value="XM_022982753.1"/>
</dbReference>
<dbReference type="AlphaFoldDB" id="A0A096P7K5"/>
<dbReference type="InParanoid" id="A0A096P7K5"/>
<gene>
    <name evidence="2" type="ORF">OT_ostta13g02570</name>
</gene>
<keyword evidence="3" id="KW-1185">Reference proteome</keyword>
<proteinExistence type="predicted"/>
<dbReference type="Proteomes" id="UP000009170">
    <property type="component" value="Unassembled WGS sequence"/>
</dbReference>
<organism evidence="2 3">
    <name type="scientific">Ostreococcus tauri</name>
    <name type="common">Marine green alga</name>
    <dbReference type="NCBI Taxonomy" id="70448"/>
    <lineage>
        <taxon>Eukaryota</taxon>
        <taxon>Viridiplantae</taxon>
        <taxon>Chlorophyta</taxon>
        <taxon>Mamiellophyceae</taxon>
        <taxon>Mamiellales</taxon>
        <taxon>Bathycoccaceae</taxon>
        <taxon>Ostreococcus</taxon>
    </lineage>
</organism>
<dbReference type="KEGG" id="ota:OT_ostta13g02570"/>
<dbReference type="OrthoDB" id="501822at2759"/>
<evidence type="ECO:0000313" key="3">
    <source>
        <dbReference type="Proteomes" id="UP000009170"/>
    </source>
</evidence>
<evidence type="ECO:0000256" key="1">
    <source>
        <dbReference type="SAM" id="MobiDB-lite"/>
    </source>
</evidence>
<accession>A0A096P7K5</accession>
<dbReference type="EMBL" id="CAID01000013">
    <property type="protein sequence ID" value="CEG00196.1"/>
    <property type="molecule type" value="Genomic_DNA"/>
</dbReference>
<dbReference type="GeneID" id="9837542"/>
<protein>
    <submittedName>
        <fullName evidence="2">Unnamed product</fullName>
    </submittedName>
</protein>
<comment type="caution">
    <text evidence="2">The sequence shown here is derived from an EMBL/GenBank/DDBJ whole genome shotgun (WGS) entry which is preliminary data.</text>
</comment>
<reference evidence="3" key="1">
    <citation type="journal article" date="2006" name="Proc. Natl. Acad. Sci. U.S.A.">
        <title>Genome analysis of the smallest free-living eukaryote Ostreococcus tauri unveils many unique features.</title>
        <authorList>
            <person name="Derelle E."/>
            <person name="Ferraz C."/>
            <person name="Rombauts S."/>
            <person name="Rouze P."/>
            <person name="Worden A.Z."/>
            <person name="Robbens S."/>
            <person name="Partensky F."/>
            <person name="Degroeve S."/>
            <person name="Echeynie S."/>
            <person name="Cooke R."/>
            <person name="Saeys Y."/>
            <person name="Wuyts J."/>
            <person name="Jabbari K."/>
            <person name="Bowler C."/>
            <person name="Panaud O."/>
            <person name="Piegu B."/>
            <person name="Ball S.G."/>
            <person name="Ral J.-P."/>
            <person name="Bouget F.-Y."/>
            <person name="Piganeau G."/>
            <person name="De Baets B."/>
            <person name="Picard A."/>
            <person name="Delseny M."/>
            <person name="Demaille J."/>
            <person name="Van de Peer Y."/>
            <person name="Moreau H."/>
        </authorList>
    </citation>
    <scope>NUCLEOTIDE SEQUENCE [LARGE SCALE GENOMIC DNA]</scope>
    <source>
        <strain evidence="3">OTTH 0595 / CCAP 157/2 / RCC745</strain>
    </source>
</reference>